<dbReference type="InParanoid" id="A0A1Y2AG81"/>
<evidence type="ECO:0000313" key="2">
    <source>
        <dbReference type="EMBL" id="ORY20955.1"/>
    </source>
</evidence>
<sequence length="245" mass="27657">MSRLASLTPSRAPSTPPQAVHTPSSPLKGSETTYHRKLRLVIGEIRKVVKSWDELVRDGIKVGRGCVDSATEMDNILALPETPERPPITPHFEALYTSRTALESVLTKLDKSLHRLSLLVDQAETLYFEAYAHMGATFCLVEIQWATWTMDHLVNTLPALVSQHNQHLSQLTLLSRVLLSSESTFDESKLALETWLYLSRGGDRWEAVREWEELVDFELAPQGGMEDDDEDEYVSKRGKKKAKGR</sequence>
<feature type="region of interest" description="Disordered" evidence="1">
    <location>
        <begin position="222"/>
        <end position="245"/>
    </location>
</feature>
<reference evidence="2 3" key="1">
    <citation type="submission" date="2016-07" db="EMBL/GenBank/DDBJ databases">
        <title>Pervasive Adenine N6-methylation of Active Genes in Fungi.</title>
        <authorList>
            <consortium name="DOE Joint Genome Institute"/>
            <person name="Mondo S.J."/>
            <person name="Dannebaum R.O."/>
            <person name="Kuo R.C."/>
            <person name="Labutti K."/>
            <person name="Haridas S."/>
            <person name="Kuo A."/>
            <person name="Salamov A."/>
            <person name="Ahrendt S.R."/>
            <person name="Lipzen A."/>
            <person name="Sullivan W."/>
            <person name="Andreopoulos W.B."/>
            <person name="Clum A."/>
            <person name="Lindquist E."/>
            <person name="Daum C."/>
            <person name="Ramamoorthy G.K."/>
            <person name="Gryganskyi A."/>
            <person name="Culley D."/>
            <person name="Magnuson J.K."/>
            <person name="James T.Y."/>
            <person name="O'Malley M.A."/>
            <person name="Stajich J.E."/>
            <person name="Spatafora J.W."/>
            <person name="Visel A."/>
            <person name="Grigoriev I.V."/>
        </authorList>
    </citation>
    <scope>NUCLEOTIDE SEQUENCE [LARGE SCALE GENOMIC DNA]</scope>
    <source>
        <strain evidence="2 3">68-887.2</strain>
    </source>
</reference>
<evidence type="ECO:0000313" key="3">
    <source>
        <dbReference type="Proteomes" id="UP000193986"/>
    </source>
</evidence>
<organism evidence="2 3">
    <name type="scientific">Naematelia encephala</name>
    <dbReference type="NCBI Taxonomy" id="71784"/>
    <lineage>
        <taxon>Eukaryota</taxon>
        <taxon>Fungi</taxon>
        <taxon>Dikarya</taxon>
        <taxon>Basidiomycota</taxon>
        <taxon>Agaricomycotina</taxon>
        <taxon>Tremellomycetes</taxon>
        <taxon>Tremellales</taxon>
        <taxon>Naemateliaceae</taxon>
        <taxon>Naematelia</taxon>
    </lineage>
</organism>
<evidence type="ECO:0000256" key="1">
    <source>
        <dbReference type="SAM" id="MobiDB-lite"/>
    </source>
</evidence>
<name>A0A1Y2AG81_9TREE</name>
<feature type="compositionally biased region" description="Polar residues" evidence="1">
    <location>
        <begin position="1"/>
        <end position="13"/>
    </location>
</feature>
<comment type="caution">
    <text evidence="2">The sequence shown here is derived from an EMBL/GenBank/DDBJ whole genome shotgun (WGS) entry which is preliminary data.</text>
</comment>
<feature type="compositionally biased region" description="Polar residues" evidence="1">
    <location>
        <begin position="21"/>
        <end position="30"/>
    </location>
</feature>
<feature type="compositionally biased region" description="Basic residues" evidence="1">
    <location>
        <begin position="236"/>
        <end position="245"/>
    </location>
</feature>
<dbReference type="Proteomes" id="UP000193986">
    <property type="component" value="Unassembled WGS sequence"/>
</dbReference>
<gene>
    <name evidence="2" type="ORF">BCR39DRAFT_74418</name>
</gene>
<dbReference type="STRING" id="71784.A0A1Y2AG81"/>
<protein>
    <submittedName>
        <fullName evidence="2">Uncharacterized protein</fullName>
    </submittedName>
</protein>
<keyword evidence="3" id="KW-1185">Reference proteome</keyword>
<proteinExistence type="predicted"/>
<dbReference type="OrthoDB" id="17066at2759"/>
<accession>A0A1Y2AG81</accession>
<dbReference type="EMBL" id="MCFC01000121">
    <property type="protein sequence ID" value="ORY20955.1"/>
    <property type="molecule type" value="Genomic_DNA"/>
</dbReference>
<dbReference type="AlphaFoldDB" id="A0A1Y2AG81"/>
<feature type="region of interest" description="Disordered" evidence="1">
    <location>
        <begin position="1"/>
        <end position="30"/>
    </location>
</feature>